<evidence type="ECO:0000313" key="3">
    <source>
        <dbReference type="Proteomes" id="UP000032633"/>
    </source>
</evidence>
<dbReference type="InterPro" id="IPR037873">
    <property type="entry name" value="BamE-like"/>
</dbReference>
<dbReference type="EMBL" id="CP011058">
    <property type="protein sequence ID" value="AJY77818.1"/>
    <property type="molecule type" value="Genomic_DNA"/>
</dbReference>
<dbReference type="Proteomes" id="UP000032633">
    <property type="component" value="Chromosome"/>
</dbReference>
<reference evidence="3" key="2">
    <citation type="submission" date="2015-03" db="EMBL/GenBank/DDBJ databases">
        <title>Genome sequence of Paenibacillus beijingensis strain DSM 24997T.</title>
        <authorList>
            <person name="Kwak Y."/>
            <person name="Shin J.-H."/>
        </authorList>
    </citation>
    <scope>NUCLEOTIDE SEQUENCE [LARGE SCALE GENOMIC DNA]</scope>
    <source>
        <strain evidence="3">DSM 24997</strain>
    </source>
</reference>
<organism evidence="2 3">
    <name type="scientific">Paenibacillus beijingensis</name>
    <dbReference type="NCBI Taxonomy" id="1126833"/>
    <lineage>
        <taxon>Bacteria</taxon>
        <taxon>Bacillati</taxon>
        <taxon>Bacillota</taxon>
        <taxon>Bacilli</taxon>
        <taxon>Bacillales</taxon>
        <taxon>Paenibacillaceae</taxon>
        <taxon>Paenibacillus</taxon>
    </lineage>
</organism>
<proteinExistence type="predicted"/>
<evidence type="ECO:0000313" key="2">
    <source>
        <dbReference type="EMBL" id="AJY77818.1"/>
    </source>
</evidence>
<dbReference type="KEGG" id="pbj:VN24_17580"/>
<dbReference type="Pfam" id="PF12978">
    <property type="entry name" value="DUF3862"/>
    <property type="match status" value="1"/>
</dbReference>
<name>A0A0D5NSE2_9BACL</name>
<dbReference type="AlphaFoldDB" id="A0A0D5NSE2"/>
<dbReference type="Gene3D" id="3.30.1450.10">
    <property type="match status" value="1"/>
</dbReference>
<accession>A0A0D5NSE2</accession>
<gene>
    <name evidence="2" type="ORF">VN24_17580</name>
</gene>
<dbReference type="OrthoDB" id="570195at2"/>
<dbReference type="HOGENOM" id="CLU_192958_0_0_9"/>
<protein>
    <submittedName>
        <fullName evidence="2">Uncharacterized protein</fullName>
    </submittedName>
</protein>
<reference evidence="2 3" key="1">
    <citation type="journal article" date="2015" name="J. Biotechnol.">
        <title>Complete genome sequence of Paenibacillus beijingensis 7188(T) (=DSM 24997(T)), a novel rhizobacterium from jujube garden soil.</title>
        <authorList>
            <person name="Kwak Y."/>
            <person name="Shin J.H."/>
        </authorList>
    </citation>
    <scope>NUCLEOTIDE SEQUENCE [LARGE SCALE GENOMIC DNA]</scope>
    <source>
        <strain evidence="2 3">DSM 24997</strain>
    </source>
</reference>
<evidence type="ECO:0000256" key="1">
    <source>
        <dbReference type="ARBA" id="ARBA00022729"/>
    </source>
</evidence>
<dbReference type="InterPro" id="IPR024418">
    <property type="entry name" value="DUF3862"/>
</dbReference>
<keyword evidence="1" id="KW-0732">Signal</keyword>
<sequence>MSKEIEAMGDDDANATISLEEYESVKIGMSYSEVKKIVGGPGNALSESGDAVVYMYNGEGSIGANANFMFLSGELVNKAQFGLE</sequence>
<dbReference type="PATRIC" id="fig|1126833.4.peg.3858"/>
<keyword evidence="3" id="KW-1185">Reference proteome</keyword>